<evidence type="ECO:0000256" key="2">
    <source>
        <dbReference type="SAM" id="MobiDB-lite"/>
    </source>
</evidence>
<dbReference type="PRINTS" id="PR00411">
    <property type="entry name" value="PNDRDTASEI"/>
</dbReference>
<dbReference type="InterPro" id="IPR023753">
    <property type="entry name" value="FAD/NAD-binding_dom"/>
</dbReference>
<gene>
    <name evidence="5" type="ORF">DV711_17260</name>
</gene>
<dbReference type="CDD" id="cd19946">
    <property type="entry name" value="GlpA-like_Fer2_BFD-like"/>
    <property type="match status" value="1"/>
</dbReference>
<dbReference type="EMBL" id="QQOH01000005">
    <property type="protein sequence ID" value="RDE18399.1"/>
    <property type="molecule type" value="Genomic_DNA"/>
</dbReference>
<evidence type="ECO:0000259" key="3">
    <source>
        <dbReference type="Pfam" id="PF07992"/>
    </source>
</evidence>
<evidence type="ECO:0000256" key="1">
    <source>
        <dbReference type="ARBA" id="ARBA00023002"/>
    </source>
</evidence>
<dbReference type="InterPro" id="IPR017224">
    <property type="entry name" value="Opine_Oxase_asu/HCN_bsu"/>
</dbReference>
<reference evidence="5 6" key="1">
    <citation type="submission" date="2018-07" db="EMBL/GenBank/DDBJ databases">
        <title>Motiliproteus coralliicola sp. nov., a bacterium isolated from Coral.</title>
        <authorList>
            <person name="Wang G."/>
        </authorList>
    </citation>
    <scope>NUCLEOTIDE SEQUENCE [LARGE SCALE GENOMIC DNA]</scope>
    <source>
        <strain evidence="5 6">C34</strain>
    </source>
</reference>
<dbReference type="PANTHER" id="PTHR42949">
    <property type="entry name" value="ANAEROBIC GLYCEROL-3-PHOSPHATE DEHYDROGENASE SUBUNIT B"/>
    <property type="match status" value="1"/>
</dbReference>
<evidence type="ECO:0000313" key="5">
    <source>
        <dbReference type="EMBL" id="RDE18399.1"/>
    </source>
</evidence>
<dbReference type="Proteomes" id="UP000253769">
    <property type="component" value="Unassembled WGS sequence"/>
</dbReference>
<dbReference type="PANTHER" id="PTHR42949:SF3">
    <property type="entry name" value="ANAEROBIC GLYCEROL-3-PHOSPHATE DEHYDROGENASE SUBUNIT B"/>
    <property type="match status" value="1"/>
</dbReference>
<keyword evidence="1" id="KW-0560">Oxidoreductase</keyword>
<protein>
    <submittedName>
        <fullName evidence="5">FAD-dependent oxidoreductase</fullName>
    </submittedName>
</protein>
<dbReference type="InterPro" id="IPR036188">
    <property type="entry name" value="FAD/NAD-bd_sf"/>
</dbReference>
<dbReference type="OrthoDB" id="9801699at2"/>
<dbReference type="InterPro" id="IPR041117">
    <property type="entry name" value="SoxA_A3"/>
</dbReference>
<feature type="compositionally biased region" description="Low complexity" evidence="2">
    <location>
        <begin position="459"/>
        <end position="469"/>
    </location>
</feature>
<dbReference type="Gene3D" id="1.10.10.1100">
    <property type="entry name" value="BFD-like [2Fe-2S]-binding domain"/>
    <property type="match status" value="1"/>
</dbReference>
<dbReference type="AlphaFoldDB" id="A0A369WB58"/>
<name>A0A369WB58_9GAMM</name>
<feature type="region of interest" description="Disordered" evidence="2">
    <location>
        <begin position="459"/>
        <end position="485"/>
    </location>
</feature>
<organism evidence="5 6">
    <name type="scientific">Motiliproteus coralliicola</name>
    <dbReference type="NCBI Taxonomy" id="2283196"/>
    <lineage>
        <taxon>Bacteria</taxon>
        <taxon>Pseudomonadati</taxon>
        <taxon>Pseudomonadota</taxon>
        <taxon>Gammaproteobacteria</taxon>
        <taxon>Oceanospirillales</taxon>
        <taxon>Oceanospirillaceae</taxon>
        <taxon>Motiliproteus</taxon>
    </lineage>
</organism>
<dbReference type="Gene3D" id="3.50.50.60">
    <property type="entry name" value="FAD/NAD(P)-binding domain"/>
    <property type="match status" value="2"/>
</dbReference>
<feature type="compositionally biased region" description="Polar residues" evidence="2">
    <location>
        <begin position="475"/>
        <end position="485"/>
    </location>
</feature>
<accession>A0A369WB58</accession>
<comment type="caution">
    <text evidence="5">The sequence shown here is derived from an EMBL/GenBank/DDBJ whole genome shotgun (WGS) entry which is preliminary data.</text>
</comment>
<dbReference type="SUPFAM" id="SSF51905">
    <property type="entry name" value="FAD/NAD(P)-binding domain"/>
    <property type="match status" value="1"/>
</dbReference>
<dbReference type="Pfam" id="PF17806">
    <property type="entry name" value="SO_alpha_A3"/>
    <property type="match status" value="1"/>
</dbReference>
<dbReference type="PIRSF" id="PIRSF037495">
    <property type="entry name" value="Opine_OX_OoxA/HcnB"/>
    <property type="match status" value="1"/>
</dbReference>
<dbReference type="InterPro" id="IPR041854">
    <property type="entry name" value="BFD-like_2Fe2S-bd_dom_sf"/>
</dbReference>
<feature type="domain" description="SoxA A3" evidence="4">
    <location>
        <begin position="376"/>
        <end position="455"/>
    </location>
</feature>
<keyword evidence="6" id="KW-1185">Reference proteome</keyword>
<dbReference type="PRINTS" id="PR00368">
    <property type="entry name" value="FADPNR"/>
</dbReference>
<dbReference type="GO" id="GO:0016491">
    <property type="term" value="F:oxidoreductase activity"/>
    <property type="evidence" value="ECO:0007669"/>
    <property type="project" value="UniProtKB-KW"/>
</dbReference>
<evidence type="ECO:0000313" key="6">
    <source>
        <dbReference type="Proteomes" id="UP000253769"/>
    </source>
</evidence>
<evidence type="ECO:0000259" key="4">
    <source>
        <dbReference type="Pfam" id="PF17806"/>
    </source>
</evidence>
<dbReference type="Pfam" id="PF07992">
    <property type="entry name" value="Pyr_redox_2"/>
    <property type="match status" value="1"/>
</dbReference>
<proteinExistence type="predicted"/>
<dbReference type="RefSeq" id="WP_114696976.1">
    <property type="nucleotide sequence ID" value="NZ_QQOH01000005.1"/>
</dbReference>
<feature type="domain" description="FAD/NAD(P)-binding" evidence="3">
    <location>
        <begin position="4"/>
        <end position="318"/>
    </location>
</feature>
<sequence length="485" mass="52266">MNHYDLAIIGAGPAGMAAAVTAAESGLQVALIDEQARPGGQIYRNVGSPALRQREILGPDYYAGERLVEALDHPQITDFSGAMVWEVRTDTLCLTVDGQSRQIGFQRLLIATGAQERPVPFPGWTTPGVMTCGAAQIMLKTSGLAPNGPLIIAGSGPLLLLIACQLSRAGVEIEALLETTPRRRYLESLSAWPGALRGWRYLLKGASMLAELRRRGVKHLTGVSQLRAEADAEGQLCGLSYHRGGHQQRLDCATLLVHQGVVPNVQLSRSIGAAHDWDEVQQCWRPRLDPYGETTQAGVFIAGDGGGIGGALVAELQGRRAANRIANQLSRLGATEFEHRANSLQRQIDFQLAIRPFLDRLYRPADEFLRPSDETLVCRCEEVRAGEIRQLARGGCAGPNQAKAFSRAGMGPCQGRLCGLTVSQLMAEASDRPVAEVGYYNIRSPIKPVTLGEVAGLAADQDQQPQAPQIAEPSAVSNYQRSVSR</sequence>
<dbReference type="InterPro" id="IPR051691">
    <property type="entry name" value="Metab_Enz_Cyan_OpOx_G3PDH"/>
</dbReference>